<accession>A0A0E0F7D1</accession>
<dbReference type="EnsemblPlants" id="OMERI11G15530.1">
    <property type="protein sequence ID" value="OMERI11G15530.1"/>
    <property type="gene ID" value="OMERI11G15530"/>
</dbReference>
<organism evidence="1">
    <name type="scientific">Oryza meridionalis</name>
    <dbReference type="NCBI Taxonomy" id="40149"/>
    <lineage>
        <taxon>Eukaryota</taxon>
        <taxon>Viridiplantae</taxon>
        <taxon>Streptophyta</taxon>
        <taxon>Embryophyta</taxon>
        <taxon>Tracheophyta</taxon>
        <taxon>Spermatophyta</taxon>
        <taxon>Magnoliopsida</taxon>
        <taxon>Liliopsida</taxon>
        <taxon>Poales</taxon>
        <taxon>Poaceae</taxon>
        <taxon>BOP clade</taxon>
        <taxon>Oryzoideae</taxon>
        <taxon>Oryzeae</taxon>
        <taxon>Oryzinae</taxon>
        <taxon>Oryza</taxon>
    </lineage>
</organism>
<dbReference type="Gramene" id="OMERI11G15530.1">
    <property type="protein sequence ID" value="OMERI11G15530.1"/>
    <property type="gene ID" value="OMERI11G15530"/>
</dbReference>
<name>A0A0E0F7D1_9ORYZ</name>
<evidence type="ECO:0000313" key="2">
    <source>
        <dbReference type="Proteomes" id="UP000008021"/>
    </source>
</evidence>
<dbReference type="STRING" id="40149.A0A0E0F7D1"/>
<sequence length="76" mass="8557">MHHVETAFDEEEGGVVYDTSTRKCSTTPVPAVRLPAHEVRDCKYFRAVLSCGPHARRRRRCRVPACIVLLPAHDQG</sequence>
<dbReference type="Proteomes" id="UP000008021">
    <property type="component" value="Chromosome 11"/>
</dbReference>
<proteinExistence type="predicted"/>
<dbReference type="HOGENOM" id="CLU_2658659_0_0_1"/>
<evidence type="ECO:0000313" key="1">
    <source>
        <dbReference type="EnsemblPlants" id="OMERI11G15530.1"/>
    </source>
</evidence>
<reference evidence="1" key="2">
    <citation type="submission" date="2018-05" db="EMBL/GenBank/DDBJ databases">
        <title>OmerRS3 (Oryza meridionalis Reference Sequence Version 3).</title>
        <authorList>
            <person name="Zhang J."/>
            <person name="Kudrna D."/>
            <person name="Lee S."/>
            <person name="Talag J."/>
            <person name="Welchert J."/>
            <person name="Wing R.A."/>
        </authorList>
    </citation>
    <scope>NUCLEOTIDE SEQUENCE [LARGE SCALE GENOMIC DNA]</scope>
    <source>
        <strain evidence="1">cv. OR44</strain>
    </source>
</reference>
<protein>
    <submittedName>
        <fullName evidence="1">Uncharacterized protein</fullName>
    </submittedName>
</protein>
<dbReference type="AlphaFoldDB" id="A0A0E0F7D1"/>
<reference evidence="1" key="1">
    <citation type="submission" date="2015-04" db="UniProtKB">
        <authorList>
            <consortium name="EnsemblPlants"/>
        </authorList>
    </citation>
    <scope>IDENTIFICATION</scope>
</reference>
<keyword evidence="2" id="KW-1185">Reference proteome</keyword>